<dbReference type="InterPro" id="IPR013762">
    <property type="entry name" value="Integrase-like_cat_sf"/>
</dbReference>
<dbReference type="PROSITE" id="PS51898">
    <property type="entry name" value="TYR_RECOMBINASE"/>
    <property type="match status" value="1"/>
</dbReference>
<dbReference type="InterPro" id="IPR011010">
    <property type="entry name" value="DNA_brk_join_enz"/>
</dbReference>
<keyword evidence="4" id="KW-0233">DNA recombination</keyword>
<name>A0ABT9Q796_9ACTN</name>
<dbReference type="EMBL" id="JAUSQU010000001">
    <property type="protein sequence ID" value="MDP9842592.1"/>
    <property type="molecule type" value="Genomic_DNA"/>
</dbReference>
<dbReference type="Gene3D" id="1.10.443.10">
    <property type="entry name" value="Intergrase catalytic core"/>
    <property type="match status" value="1"/>
</dbReference>
<evidence type="ECO:0000313" key="8">
    <source>
        <dbReference type="EMBL" id="MDP9842592.1"/>
    </source>
</evidence>
<dbReference type="Gene3D" id="1.10.150.130">
    <property type="match status" value="1"/>
</dbReference>
<feature type="domain" description="Core-binding (CB)" evidence="7">
    <location>
        <begin position="1"/>
        <end position="76"/>
    </location>
</feature>
<dbReference type="Proteomes" id="UP001225356">
    <property type="component" value="Unassembled WGS sequence"/>
</dbReference>
<dbReference type="PANTHER" id="PTHR30349">
    <property type="entry name" value="PHAGE INTEGRASE-RELATED"/>
    <property type="match status" value="1"/>
</dbReference>
<evidence type="ECO:0000259" key="6">
    <source>
        <dbReference type="PROSITE" id="PS51898"/>
    </source>
</evidence>
<evidence type="ECO:0000313" key="9">
    <source>
        <dbReference type="Proteomes" id="UP001225356"/>
    </source>
</evidence>
<evidence type="ECO:0000259" key="7">
    <source>
        <dbReference type="PROSITE" id="PS51900"/>
    </source>
</evidence>
<evidence type="ECO:0000256" key="2">
    <source>
        <dbReference type="ARBA" id="ARBA00022908"/>
    </source>
</evidence>
<dbReference type="Pfam" id="PF00589">
    <property type="entry name" value="Phage_integrase"/>
    <property type="match status" value="1"/>
</dbReference>
<evidence type="ECO:0000256" key="3">
    <source>
        <dbReference type="ARBA" id="ARBA00023125"/>
    </source>
</evidence>
<evidence type="ECO:0000256" key="4">
    <source>
        <dbReference type="ARBA" id="ARBA00023172"/>
    </source>
</evidence>
<keyword evidence="2" id="KW-0229">DNA integration</keyword>
<dbReference type="Pfam" id="PF02899">
    <property type="entry name" value="Phage_int_SAM_1"/>
    <property type="match status" value="1"/>
</dbReference>
<organism evidence="8 9">
    <name type="scientific">Streptosporangium lutulentum</name>
    <dbReference type="NCBI Taxonomy" id="1461250"/>
    <lineage>
        <taxon>Bacteria</taxon>
        <taxon>Bacillati</taxon>
        <taxon>Actinomycetota</taxon>
        <taxon>Actinomycetes</taxon>
        <taxon>Streptosporangiales</taxon>
        <taxon>Streptosporangiaceae</taxon>
        <taxon>Streptosporangium</taxon>
    </lineage>
</organism>
<dbReference type="SUPFAM" id="SSF56349">
    <property type="entry name" value="DNA breaking-rejoining enzymes"/>
    <property type="match status" value="1"/>
</dbReference>
<dbReference type="InterPro" id="IPR004107">
    <property type="entry name" value="Integrase_SAM-like_N"/>
</dbReference>
<comment type="similarity">
    <text evidence="1">Belongs to the 'phage' integrase family.</text>
</comment>
<dbReference type="InterPro" id="IPR010998">
    <property type="entry name" value="Integrase_recombinase_N"/>
</dbReference>
<comment type="caution">
    <text evidence="8">The sequence shown here is derived from an EMBL/GenBank/DDBJ whole genome shotgun (WGS) entry which is preliminary data.</text>
</comment>
<accession>A0ABT9Q796</accession>
<keyword evidence="3 5" id="KW-0238">DNA-binding</keyword>
<sequence length="308" mass="33736">MRAYAYDLLNFLRFLAERLSGLGDVVATDLFDYLAWQQRPGASTGTVVRLAERRGAAPATMNRRIAAVRGLFEFAVTTGTRADNPVPAARRSSGLRAKQRGLLGHIGAGKPRTGGRLVRQPRLLPEALDPDDIAVFLADLRTFRDRAIVLLMLLGGLRAAEVRSLRLAQVDMGLRRVRVTGKGGKERLVPVDGAFFAELSAYLREERPAGCLSAECFVVLRGPATGRPLTEAGLRRIFRTHRQTSGATRVRPHRLRHTYGTELAAAGIDLLVLRDLMGHTNPETTAAYVHLAPEILAAEYAKARARQS</sequence>
<evidence type="ECO:0000256" key="1">
    <source>
        <dbReference type="ARBA" id="ARBA00008857"/>
    </source>
</evidence>
<dbReference type="PANTHER" id="PTHR30349:SF41">
    <property type="entry name" value="INTEGRASE_RECOMBINASE PROTEIN MJ0367-RELATED"/>
    <property type="match status" value="1"/>
</dbReference>
<dbReference type="InterPro" id="IPR050090">
    <property type="entry name" value="Tyrosine_recombinase_XerCD"/>
</dbReference>
<evidence type="ECO:0000256" key="5">
    <source>
        <dbReference type="PROSITE-ProRule" id="PRU01248"/>
    </source>
</evidence>
<protein>
    <submittedName>
        <fullName evidence="8">Site-specific recombinase XerD</fullName>
    </submittedName>
</protein>
<proteinExistence type="inferred from homology"/>
<keyword evidence="9" id="KW-1185">Reference proteome</keyword>
<feature type="domain" description="Tyr recombinase" evidence="6">
    <location>
        <begin position="123"/>
        <end position="301"/>
    </location>
</feature>
<dbReference type="CDD" id="cd00397">
    <property type="entry name" value="DNA_BRE_C"/>
    <property type="match status" value="1"/>
</dbReference>
<dbReference type="InterPro" id="IPR044068">
    <property type="entry name" value="CB"/>
</dbReference>
<gene>
    <name evidence="8" type="ORF">J2853_001803</name>
</gene>
<dbReference type="InterPro" id="IPR002104">
    <property type="entry name" value="Integrase_catalytic"/>
</dbReference>
<reference evidence="8 9" key="1">
    <citation type="submission" date="2023-07" db="EMBL/GenBank/DDBJ databases">
        <title>Sequencing the genomes of 1000 actinobacteria strains.</title>
        <authorList>
            <person name="Klenk H.-P."/>
        </authorList>
    </citation>
    <scope>NUCLEOTIDE SEQUENCE [LARGE SCALE GENOMIC DNA]</scope>
    <source>
        <strain evidence="8 9">DSM 46740</strain>
    </source>
</reference>
<dbReference type="PROSITE" id="PS51900">
    <property type="entry name" value="CB"/>
    <property type="match status" value="1"/>
</dbReference>